<organism evidence="2 3">
    <name type="scientific">Candidatus Brennerbacteria bacterium CG_4_8_14_3_um_filter_43_14</name>
    <dbReference type="NCBI Taxonomy" id="1974521"/>
    <lineage>
        <taxon>Bacteria</taxon>
        <taxon>Candidatus Brenneribacteriota</taxon>
    </lineage>
</organism>
<dbReference type="InterPro" id="IPR005122">
    <property type="entry name" value="Uracil-DNA_glycosylase-like"/>
</dbReference>
<reference evidence="3" key="1">
    <citation type="submission" date="2017-09" db="EMBL/GenBank/DDBJ databases">
        <title>Depth-based differentiation of microbial function through sediment-hosted aquifers and enrichment of novel symbionts in the deep terrestrial subsurface.</title>
        <authorList>
            <person name="Probst A.J."/>
            <person name="Ladd B."/>
            <person name="Jarett J.K."/>
            <person name="Geller-Mcgrath D.E."/>
            <person name="Sieber C.M.K."/>
            <person name="Emerson J.B."/>
            <person name="Anantharaman K."/>
            <person name="Thomas B.C."/>
            <person name="Malmstrom R."/>
            <person name="Stieglmeier M."/>
            <person name="Klingl A."/>
            <person name="Woyke T."/>
            <person name="Ryan C.M."/>
            <person name="Banfield J.F."/>
        </authorList>
    </citation>
    <scope>NUCLEOTIDE SEQUENCE [LARGE SCALE GENOMIC DNA]</scope>
</reference>
<gene>
    <name evidence="2" type="ORF">COZ64_01015</name>
</gene>
<dbReference type="Gene3D" id="3.40.470.10">
    <property type="entry name" value="Uracil-DNA glycosylase-like domain"/>
    <property type="match status" value="1"/>
</dbReference>
<dbReference type="SUPFAM" id="SSF52141">
    <property type="entry name" value="Uracil-DNA glycosylase-like"/>
    <property type="match status" value="1"/>
</dbReference>
<evidence type="ECO:0000259" key="1">
    <source>
        <dbReference type="Pfam" id="PF03167"/>
    </source>
</evidence>
<dbReference type="AlphaFoldDB" id="A0A2H9N5E0"/>
<comment type="caution">
    <text evidence="2">The sequence shown here is derived from an EMBL/GenBank/DDBJ whole genome shotgun (WGS) entry which is preliminary data.</text>
</comment>
<evidence type="ECO:0000313" key="2">
    <source>
        <dbReference type="EMBL" id="PIX29099.1"/>
    </source>
</evidence>
<dbReference type="Pfam" id="PF03167">
    <property type="entry name" value="UDG"/>
    <property type="match status" value="1"/>
</dbReference>
<name>A0A2H9N5E0_9BACT</name>
<dbReference type="InterPro" id="IPR036895">
    <property type="entry name" value="Uracil-DNA_glycosylase-like_sf"/>
</dbReference>
<evidence type="ECO:0000313" key="3">
    <source>
        <dbReference type="Proteomes" id="UP000236842"/>
    </source>
</evidence>
<protein>
    <recommendedName>
        <fullName evidence="1">Uracil-DNA glycosylase-like domain-containing protein</fullName>
    </recommendedName>
</protein>
<feature type="domain" description="Uracil-DNA glycosylase-like" evidence="1">
    <location>
        <begin position="28"/>
        <end position="210"/>
    </location>
</feature>
<dbReference type="Proteomes" id="UP000236842">
    <property type="component" value="Unassembled WGS sequence"/>
</dbReference>
<dbReference type="EMBL" id="PFIJ01000019">
    <property type="protein sequence ID" value="PIX29099.1"/>
    <property type="molecule type" value="Genomic_DNA"/>
</dbReference>
<sequence>MQLKSLHRKANRLQFIYGHRTLKSVYGTGCIHNANVMFVFMNPTARNISAHGAWKGIRAPWLGTKGVWQLFYQTGLLSKKHFETIQTLQPDAWSPDFAKQIYRAIAKNKVFITNLAKCTQKDARMLPACVFNNYMDIMREEIVRTNPKHIITFGNLVSSIILGKPIAVSAYAGKQKEQLQIGSKIFHVYPTYYPIGQGRRNMPRAIKRILQILSR</sequence>
<accession>A0A2H9N5E0</accession>
<proteinExistence type="predicted"/>